<feature type="domain" description="NAD(P)-binding" evidence="1">
    <location>
        <begin position="12"/>
        <end position="211"/>
    </location>
</feature>
<protein>
    <submittedName>
        <fullName evidence="2">SDR family oxidoreductase</fullName>
    </submittedName>
</protein>
<evidence type="ECO:0000313" key="2">
    <source>
        <dbReference type="EMBL" id="QUV94621.1"/>
    </source>
</evidence>
<dbReference type="CDD" id="cd05243">
    <property type="entry name" value="SDR_a5"/>
    <property type="match status" value="1"/>
</dbReference>
<dbReference type="InterPro" id="IPR036291">
    <property type="entry name" value="NAD(P)-bd_dom_sf"/>
</dbReference>
<accession>A0ABX8B6B3</accession>
<evidence type="ECO:0000259" key="1">
    <source>
        <dbReference type="Pfam" id="PF13460"/>
    </source>
</evidence>
<dbReference type="PANTHER" id="PTHR15020:SF50">
    <property type="entry name" value="UPF0659 PROTEIN YMR090W"/>
    <property type="match status" value="1"/>
</dbReference>
<dbReference type="Pfam" id="PF13460">
    <property type="entry name" value="NAD_binding_10"/>
    <property type="match status" value="1"/>
</dbReference>
<dbReference type="RefSeq" id="WP_211422899.1">
    <property type="nucleotide sequence ID" value="NZ_CP072642.1"/>
</dbReference>
<evidence type="ECO:0000313" key="3">
    <source>
        <dbReference type="Proteomes" id="UP000677668"/>
    </source>
</evidence>
<dbReference type="SUPFAM" id="SSF51735">
    <property type="entry name" value="NAD(P)-binding Rossmann-fold domains"/>
    <property type="match status" value="1"/>
</dbReference>
<dbReference type="InterPro" id="IPR016040">
    <property type="entry name" value="NAD(P)-bd_dom"/>
</dbReference>
<dbReference type="EMBL" id="CP072642">
    <property type="protein sequence ID" value="QUV94621.1"/>
    <property type="molecule type" value="Genomic_DNA"/>
</dbReference>
<gene>
    <name evidence="2" type="ORF">J8C05_04020</name>
</gene>
<dbReference type="Gene3D" id="3.40.50.720">
    <property type="entry name" value="NAD(P)-binding Rossmann-like Domain"/>
    <property type="match status" value="1"/>
</dbReference>
<keyword evidence="3" id="KW-1185">Reference proteome</keyword>
<sequence>MPTYEGIVAVLGANGGTGREAVARLQHYGIPVRAIARSEAKLKEVARPGVETAVADVRDPAGLENALRGVRAVINCVGTRVGFANTGKGLADFFGFGDDGADAVDNRGTVNVLEAMKRVGAEHIVIVTSMLINQPLNPFSLMMKPFGDILTMKDKAEKAVRTSGLRYTIVRPGGLTNQPPLQKGIRVAPADALSSGSIPRADVAEVCVQALWTDTAYGRTLEIVSDDTPPVSDWRAFFASVPPDAVAARSAVASSVS</sequence>
<proteinExistence type="predicted"/>
<dbReference type="Proteomes" id="UP000677668">
    <property type="component" value="Chromosome 1"/>
</dbReference>
<dbReference type="PANTHER" id="PTHR15020">
    <property type="entry name" value="FLAVIN REDUCTASE-RELATED"/>
    <property type="match status" value="1"/>
</dbReference>
<organism evidence="2 3">
    <name type="scientific">Chloracidobacterium sp. N</name>
    <dbReference type="NCBI Taxonomy" id="2821540"/>
    <lineage>
        <taxon>Bacteria</taxon>
        <taxon>Pseudomonadati</taxon>
        <taxon>Acidobacteriota</taxon>
        <taxon>Terriglobia</taxon>
        <taxon>Terriglobales</taxon>
        <taxon>Acidobacteriaceae</taxon>
        <taxon>Chloracidobacterium</taxon>
        <taxon>Chloracidobacterium aggregatum</taxon>
    </lineage>
</organism>
<name>A0ABX8B6B3_9BACT</name>
<reference evidence="2 3" key="1">
    <citation type="submission" date="2021-03" db="EMBL/GenBank/DDBJ databases">
        <title>Genomic and phenotypic characterization of Chloracidobacterium isolates provides evidence for multiple species.</title>
        <authorList>
            <person name="Saini M.K."/>
            <person name="Costas A.M.G."/>
            <person name="Tank M."/>
            <person name="Bryant D.A."/>
        </authorList>
    </citation>
    <scope>NUCLEOTIDE SEQUENCE [LARGE SCALE GENOMIC DNA]</scope>
    <source>
        <strain evidence="2 3">N</strain>
    </source>
</reference>